<dbReference type="KEGG" id="cmet:K6K41_23035"/>
<name>A0A9E6R918_9HYPH</name>
<dbReference type="RefSeq" id="WP_261402633.1">
    <property type="nucleotide sequence ID" value="NZ_CP081869.1"/>
</dbReference>
<accession>A0A9E6R918</accession>
<keyword evidence="3" id="KW-1185">Reference proteome</keyword>
<dbReference type="AlphaFoldDB" id="A0A9E6R918"/>
<evidence type="ECO:0000313" key="3">
    <source>
        <dbReference type="Proteomes" id="UP000825701"/>
    </source>
</evidence>
<sequence length="83" mass="8991">MAGLSEVARRGAPAAANDRGGGGRQEMVVRVMVDPSGEFDARVEEVSKKTTARGIRQFSDGPDFTAKVERAQRRNKTRRVSGT</sequence>
<gene>
    <name evidence="2" type="ORF">K6K41_23035</name>
</gene>
<organism evidence="2 3">
    <name type="scientific">Chenggangzhangella methanolivorans</name>
    <dbReference type="NCBI Taxonomy" id="1437009"/>
    <lineage>
        <taxon>Bacteria</taxon>
        <taxon>Pseudomonadati</taxon>
        <taxon>Pseudomonadota</taxon>
        <taxon>Alphaproteobacteria</taxon>
        <taxon>Hyphomicrobiales</taxon>
        <taxon>Methylopilaceae</taxon>
        <taxon>Chenggangzhangella</taxon>
    </lineage>
</organism>
<feature type="region of interest" description="Disordered" evidence="1">
    <location>
        <begin position="49"/>
        <end position="83"/>
    </location>
</feature>
<evidence type="ECO:0000313" key="2">
    <source>
        <dbReference type="EMBL" id="QZN99549.1"/>
    </source>
</evidence>
<protein>
    <submittedName>
        <fullName evidence="2">Uncharacterized protein</fullName>
    </submittedName>
</protein>
<dbReference type="Proteomes" id="UP000825701">
    <property type="component" value="Chromosome"/>
</dbReference>
<feature type="region of interest" description="Disordered" evidence="1">
    <location>
        <begin position="1"/>
        <end position="25"/>
    </location>
</feature>
<dbReference type="EMBL" id="CP081869">
    <property type="protein sequence ID" value="QZN99549.1"/>
    <property type="molecule type" value="Genomic_DNA"/>
</dbReference>
<reference evidence="2" key="1">
    <citation type="submission" date="2021-08" db="EMBL/GenBank/DDBJ databases">
        <authorList>
            <person name="Zhang H."/>
            <person name="Xu M."/>
            <person name="Yu Z."/>
            <person name="Yang L."/>
            <person name="Cai Y."/>
        </authorList>
    </citation>
    <scope>NUCLEOTIDE SEQUENCE</scope>
    <source>
        <strain evidence="2">CHL1</strain>
    </source>
</reference>
<proteinExistence type="predicted"/>
<feature type="compositionally biased region" description="Basic residues" evidence="1">
    <location>
        <begin position="73"/>
        <end position="83"/>
    </location>
</feature>
<evidence type="ECO:0000256" key="1">
    <source>
        <dbReference type="SAM" id="MobiDB-lite"/>
    </source>
</evidence>